<feature type="compositionally biased region" description="Basic residues" evidence="1">
    <location>
        <begin position="79"/>
        <end position="90"/>
    </location>
</feature>
<proteinExistence type="predicted"/>
<evidence type="ECO:0000313" key="3">
    <source>
        <dbReference type="Proteomes" id="UP001589575"/>
    </source>
</evidence>
<accession>A0ABV5G753</accession>
<dbReference type="Proteomes" id="UP001589575">
    <property type="component" value="Unassembled WGS sequence"/>
</dbReference>
<evidence type="ECO:0000256" key="1">
    <source>
        <dbReference type="SAM" id="MobiDB-lite"/>
    </source>
</evidence>
<reference evidence="2 3" key="1">
    <citation type="submission" date="2024-09" db="EMBL/GenBank/DDBJ databases">
        <authorList>
            <person name="Sun Q."/>
            <person name="Mori K."/>
        </authorList>
    </citation>
    <scope>NUCLEOTIDE SEQUENCE [LARGE SCALE GENOMIC DNA]</scope>
    <source>
        <strain evidence="2 3">CCM 7609</strain>
    </source>
</reference>
<organism evidence="2 3">
    <name type="scientific">Citricoccus parietis</name>
    <dbReference type="NCBI Taxonomy" id="592307"/>
    <lineage>
        <taxon>Bacteria</taxon>
        <taxon>Bacillati</taxon>
        <taxon>Actinomycetota</taxon>
        <taxon>Actinomycetes</taxon>
        <taxon>Micrococcales</taxon>
        <taxon>Micrococcaceae</taxon>
        <taxon>Citricoccus</taxon>
    </lineage>
</organism>
<evidence type="ECO:0000313" key="2">
    <source>
        <dbReference type="EMBL" id="MFB9074780.1"/>
    </source>
</evidence>
<sequence length="90" mass="9683">MPGSPAPSPSAPWCAWRCAAPCWPGRRCGGSAVAARSRPTRDAHPAPGRRAVPGTRTTRDPAGRGGASSASRREDHRAGRPVHRRRVRRR</sequence>
<feature type="region of interest" description="Disordered" evidence="1">
    <location>
        <begin position="28"/>
        <end position="90"/>
    </location>
</feature>
<keyword evidence="3" id="KW-1185">Reference proteome</keyword>
<name>A0ABV5G753_9MICC</name>
<gene>
    <name evidence="2" type="ORF">ACFFX0_27755</name>
</gene>
<protein>
    <submittedName>
        <fullName evidence="2">Uncharacterized protein</fullName>
    </submittedName>
</protein>
<dbReference type="EMBL" id="JBHMFI010000002">
    <property type="protein sequence ID" value="MFB9074780.1"/>
    <property type="molecule type" value="Genomic_DNA"/>
</dbReference>
<comment type="caution">
    <text evidence="2">The sequence shown here is derived from an EMBL/GenBank/DDBJ whole genome shotgun (WGS) entry which is preliminary data.</text>
</comment>